<name>A0A2T6ZTE3_TUBBO</name>
<accession>A0A2T6ZTE3</accession>
<keyword evidence="3" id="KW-1185">Reference proteome</keyword>
<sequence length="70" mass="8129">MPHGRRRKPKRDPQVPRGLIHKLPVPYGAHVFFKIFSLQSLTEPQYRTGKGGMRMTNSRHPSHLGKIPRF</sequence>
<dbReference type="Proteomes" id="UP000244722">
    <property type="component" value="Unassembled WGS sequence"/>
</dbReference>
<evidence type="ECO:0000313" key="2">
    <source>
        <dbReference type="EMBL" id="PUU78694.1"/>
    </source>
</evidence>
<evidence type="ECO:0000313" key="3">
    <source>
        <dbReference type="Proteomes" id="UP000244722"/>
    </source>
</evidence>
<proteinExistence type="predicted"/>
<feature type="region of interest" description="Disordered" evidence="1">
    <location>
        <begin position="47"/>
        <end position="70"/>
    </location>
</feature>
<organism evidence="2 3">
    <name type="scientific">Tuber borchii</name>
    <name type="common">White truffle</name>
    <dbReference type="NCBI Taxonomy" id="42251"/>
    <lineage>
        <taxon>Eukaryota</taxon>
        <taxon>Fungi</taxon>
        <taxon>Dikarya</taxon>
        <taxon>Ascomycota</taxon>
        <taxon>Pezizomycotina</taxon>
        <taxon>Pezizomycetes</taxon>
        <taxon>Pezizales</taxon>
        <taxon>Tuberaceae</taxon>
        <taxon>Tuber</taxon>
    </lineage>
</organism>
<reference evidence="2 3" key="1">
    <citation type="submission" date="2017-04" db="EMBL/GenBank/DDBJ databases">
        <title>Draft genome sequence of Tuber borchii Vittad., a whitish edible truffle.</title>
        <authorList>
            <consortium name="DOE Joint Genome Institute"/>
            <person name="Murat C."/>
            <person name="Kuo A."/>
            <person name="Barry K.W."/>
            <person name="Clum A."/>
            <person name="Dockter R.B."/>
            <person name="Fauchery L."/>
            <person name="Iotti M."/>
            <person name="Kohler A."/>
            <person name="Labutti K."/>
            <person name="Lindquist E.A."/>
            <person name="Lipzen A."/>
            <person name="Ohm R.A."/>
            <person name="Wang M."/>
            <person name="Grigoriev I.V."/>
            <person name="Zambonelli A."/>
            <person name="Martin F.M."/>
        </authorList>
    </citation>
    <scope>NUCLEOTIDE SEQUENCE [LARGE SCALE GENOMIC DNA]</scope>
    <source>
        <strain evidence="2 3">Tbo3840</strain>
    </source>
</reference>
<evidence type="ECO:0000256" key="1">
    <source>
        <dbReference type="SAM" id="MobiDB-lite"/>
    </source>
</evidence>
<comment type="caution">
    <text evidence="2">The sequence shown here is derived from an EMBL/GenBank/DDBJ whole genome shotgun (WGS) entry which is preliminary data.</text>
</comment>
<gene>
    <name evidence="2" type="ORF">B9Z19DRAFT_1083378</name>
</gene>
<dbReference type="EMBL" id="NESQ01000109">
    <property type="protein sequence ID" value="PUU78694.1"/>
    <property type="molecule type" value="Genomic_DNA"/>
</dbReference>
<protein>
    <submittedName>
        <fullName evidence="2">Uncharacterized protein</fullName>
    </submittedName>
</protein>
<dbReference type="AlphaFoldDB" id="A0A2T6ZTE3"/>
<feature type="compositionally biased region" description="Basic residues" evidence="1">
    <location>
        <begin position="60"/>
        <end position="70"/>
    </location>
</feature>